<comment type="caution">
    <text evidence="2">The sequence shown here is derived from an EMBL/GenBank/DDBJ whole genome shotgun (WGS) entry which is preliminary data.</text>
</comment>
<reference evidence="2 3" key="1">
    <citation type="submission" date="2016-06" db="EMBL/GenBank/DDBJ databases">
        <title>Evolution of pathogenesis and genome organization in the Tremellales.</title>
        <authorList>
            <person name="Cuomo C."/>
            <person name="Litvintseva A."/>
            <person name="Heitman J."/>
            <person name="Chen Y."/>
            <person name="Sun S."/>
            <person name="Springer D."/>
            <person name="Dromer F."/>
            <person name="Young S."/>
            <person name="Zeng Q."/>
            <person name="Chapman S."/>
            <person name="Gujja S."/>
            <person name="Saif S."/>
            <person name="Birren B."/>
        </authorList>
    </citation>
    <scope>NUCLEOTIDE SEQUENCE [LARGE SCALE GENOMIC DNA]</scope>
    <source>
        <strain evidence="2 3">CBS 7118</strain>
    </source>
</reference>
<dbReference type="AlphaFoldDB" id="A0A1E3IIJ3"/>
<protein>
    <submittedName>
        <fullName evidence="2">Uncharacterized protein</fullName>
    </submittedName>
</protein>
<dbReference type="EMBL" id="AWGH01000025">
    <property type="protein sequence ID" value="ODN88413.1"/>
    <property type="molecule type" value="Genomic_DNA"/>
</dbReference>
<evidence type="ECO:0000313" key="2">
    <source>
        <dbReference type="EMBL" id="ODN88413.1"/>
    </source>
</evidence>
<evidence type="ECO:0000313" key="3">
    <source>
        <dbReference type="Proteomes" id="UP000094819"/>
    </source>
</evidence>
<dbReference type="Proteomes" id="UP000094819">
    <property type="component" value="Unassembled WGS sequence"/>
</dbReference>
<organism evidence="2 3">
    <name type="scientific">Cryptococcus wingfieldii CBS 7118</name>
    <dbReference type="NCBI Taxonomy" id="1295528"/>
    <lineage>
        <taxon>Eukaryota</taxon>
        <taxon>Fungi</taxon>
        <taxon>Dikarya</taxon>
        <taxon>Basidiomycota</taxon>
        <taxon>Agaricomycotina</taxon>
        <taxon>Tremellomycetes</taxon>
        <taxon>Tremellales</taxon>
        <taxon>Cryptococcaceae</taxon>
        <taxon>Cryptococcus</taxon>
    </lineage>
</organism>
<sequence length="375" mass="42025">MTFDVSTDTPGGHAPQEHSLDPSPLSLSALPSEIHSLVFSFYISTTHPGSKAFTNLLCLSRAIHDENINRVYDKIVLTKDKSQTGLRSHTKAEGRATGTGISVRTWLGREANLDRKRGVTFVDAYALLDTARFLIEHGWARWQRSLCAQEEYVKSPQCLFQDLHHVTYPASLFDGTPVSRVAWQTYHDRSVNARHVCIELPAVLLPKTAADALRSSIVYQTPNPVTLTVHNCSSPYDIPLVDVITSNIRVGIFLQSPRGIGLRPEDVWAVEQSQEDELYEYFENVFSKIALVYPNFVVHHSRSSNFVYHLVEEAVGEAGEVGLDLITQDTYDMILDEKKLLVYSNEECVAHEAVECLCGLKVYRSEAIEDSDVDE</sequence>
<proteinExistence type="predicted"/>
<dbReference type="RefSeq" id="XP_019029222.1">
    <property type="nucleotide sequence ID" value="XM_019178739.1"/>
</dbReference>
<keyword evidence="3" id="KW-1185">Reference proteome</keyword>
<gene>
    <name evidence="2" type="ORF">L198_06684</name>
</gene>
<name>A0A1E3IIJ3_9TREE</name>
<accession>A0A1E3IIJ3</accession>
<dbReference type="OrthoDB" id="10466616at2759"/>
<evidence type="ECO:0000256" key="1">
    <source>
        <dbReference type="SAM" id="MobiDB-lite"/>
    </source>
</evidence>
<feature type="region of interest" description="Disordered" evidence="1">
    <location>
        <begin position="1"/>
        <end position="25"/>
    </location>
</feature>
<dbReference type="GeneID" id="30195896"/>